<evidence type="ECO:0000256" key="1">
    <source>
        <dbReference type="SAM" id="SignalP"/>
    </source>
</evidence>
<organism evidence="2">
    <name type="scientific">Anguilla anguilla</name>
    <name type="common">European freshwater eel</name>
    <name type="synonym">Muraena anguilla</name>
    <dbReference type="NCBI Taxonomy" id="7936"/>
    <lineage>
        <taxon>Eukaryota</taxon>
        <taxon>Metazoa</taxon>
        <taxon>Chordata</taxon>
        <taxon>Craniata</taxon>
        <taxon>Vertebrata</taxon>
        <taxon>Euteleostomi</taxon>
        <taxon>Actinopterygii</taxon>
        <taxon>Neopterygii</taxon>
        <taxon>Teleostei</taxon>
        <taxon>Anguilliformes</taxon>
        <taxon>Anguillidae</taxon>
        <taxon>Anguilla</taxon>
    </lineage>
</organism>
<reference evidence="2" key="2">
    <citation type="journal article" date="2015" name="Fish Shellfish Immunol.">
        <title>Early steps in the European eel (Anguilla anguilla)-Vibrio vulnificus interaction in the gills: Role of the RtxA13 toxin.</title>
        <authorList>
            <person name="Callol A."/>
            <person name="Pajuelo D."/>
            <person name="Ebbesson L."/>
            <person name="Teles M."/>
            <person name="MacKenzie S."/>
            <person name="Amaro C."/>
        </authorList>
    </citation>
    <scope>NUCLEOTIDE SEQUENCE</scope>
</reference>
<dbReference type="AlphaFoldDB" id="A0A0E9WXP7"/>
<dbReference type="EMBL" id="GBXM01013320">
    <property type="protein sequence ID" value="JAH95257.1"/>
    <property type="molecule type" value="Transcribed_RNA"/>
</dbReference>
<keyword evidence="1" id="KW-0732">Signal</keyword>
<feature type="chain" id="PRO_5002434653" evidence="1">
    <location>
        <begin position="18"/>
        <end position="77"/>
    </location>
</feature>
<evidence type="ECO:0000313" key="2">
    <source>
        <dbReference type="EMBL" id="JAH95257.1"/>
    </source>
</evidence>
<proteinExistence type="predicted"/>
<accession>A0A0E9WXP7</accession>
<sequence>MWTKSTIFDHQTWLLLALQILRSRQNIVRKGREHCCLRPNYCRENKSRYSDGEQGSGYLLPYYNVKYFSYSCIYFNL</sequence>
<feature type="signal peptide" evidence="1">
    <location>
        <begin position="1"/>
        <end position="17"/>
    </location>
</feature>
<reference evidence="2" key="1">
    <citation type="submission" date="2014-11" db="EMBL/GenBank/DDBJ databases">
        <authorList>
            <person name="Amaro Gonzalez C."/>
        </authorList>
    </citation>
    <scope>NUCLEOTIDE SEQUENCE</scope>
</reference>
<name>A0A0E9WXP7_ANGAN</name>
<protein>
    <submittedName>
        <fullName evidence="2">Uncharacterized protein</fullName>
    </submittedName>
</protein>